<dbReference type="SUPFAM" id="SSF51556">
    <property type="entry name" value="Metallo-dependent hydrolases"/>
    <property type="match status" value="1"/>
</dbReference>
<dbReference type="PANTHER" id="PTHR22642:SF2">
    <property type="entry name" value="PROTEIN LONG AFTER FAR-RED 3"/>
    <property type="match status" value="1"/>
</dbReference>
<feature type="domain" description="Amidohydrolase 3" evidence="1">
    <location>
        <begin position="51"/>
        <end position="529"/>
    </location>
</feature>
<gene>
    <name evidence="2" type="ORF">LX15_001199</name>
</gene>
<dbReference type="Gene3D" id="3.10.310.70">
    <property type="match status" value="1"/>
</dbReference>
<dbReference type="EMBL" id="JAMTCP010000004">
    <property type="protein sequence ID" value="MCP2257514.1"/>
    <property type="molecule type" value="Genomic_DNA"/>
</dbReference>
<dbReference type="SUPFAM" id="SSF51338">
    <property type="entry name" value="Composite domain of metallo-dependent hydrolases"/>
    <property type="match status" value="1"/>
</dbReference>
<name>A0ABT1HPR3_STRSD</name>
<dbReference type="InterPro" id="IPR032466">
    <property type="entry name" value="Metal_Hydrolase"/>
</dbReference>
<organism evidence="2 3">
    <name type="scientific">Streptoalloteichus tenebrarius (strain ATCC 17920 / DSM 40477 / JCM 4838 / CBS 697.72 / NBRC 16177 / NCIMB 11028 / NRRL B-12390 / A12253. 1 / ISP 5477)</name>
    <name type="common">Streptomyces tenebrarius</name>
    <dbReference type="NCBI Taxonomy" id="1933"/>
    <lineage>
        <taxon>Bacteria</taxon>
        <taxon>Bacillati</taxon>
        <taxon>Actinomycetota</taxon>
        <taxon>Actinomycetes</taxon>
        <taxon>Pseudonocardiales</taxon>
        <taxon>Pseudonocardiaceae</taxon>
        <taxon>Streptoalloteichus</taxon>
    </lineage>
</organism>
<evidence type="ECO:0000313" key="3">
    <source>
        <dbReference type="Proteomes" id="UP001205311"/>
    </source>
</evidence>
<sequence>MRDGSTTLLVGGRIYSPGAPDATAMAVSDGVVVWVGQDSVGLALYGDADRVVRLDGAFVAPAFVDAHVHATSAGLALIGLDLSGCGSLRECLIRVREHVAAHGGAPVWGHGWDESAWPEQRPPSREEIDEVAGRVPVYLSRVDVHSAVVSSALVELAPEARGAEGFSERGPLSRAAHHHVRRAIRESLTEGQRRSAQEAFLRFAASRGVACVHECAGPDISGVEDLAALLALSGVDGMPEVVGYWGELAVSAPELAVRGLAGDLFVDGALGSRTAALSAPYADAPETCGALYLEPEVIAEHLVGCARRGVQAGFHVIGDAAVAAVVEGFAVAEREVGAPALAAGRHRLEHLEMVDADQAARLARWGVIASVQPLFDAAWGGGDGLYARRLGRERGTRLNPFGPLAAAGVTLAFGSDAPVTPVDPWAAVRAAVHHRTEGLGVSPRAAFTAHTRGGWRAAGVDDGLTGTLVPGAPATYAVWEVGELVVAAPDSRVQRWSTDPRSRVPALPVLEEGVALPRCLRTVLRGEVLHDTGEVGS</sequence>
<proteinExistence type="predicted"/>
<dbReference type="RefSeq" id="WP_253668633.1">
    <property type="nucleotide sequence ID" value="NZ_JAMTCP010000004.1"/>
</dbReference>
<reference evidence="2 3" key="1">
    <citation type="submission" date="2022-06" db="EMBL/GenBank/DDBJ databases">
        <title>Genomic Encyclopedia of Archaeal and Bacterial Type Strains, Phase II (KMG-II): from individual species to whole genera.</title>
        <authorList>
            <person name="Goeker M."/>
        </authorList>
    </citation>
    <scope>NUCLEOTIDE SEQUENCE [LARGE SCALE GENOMIC DNA]</scope>
    <source>
        <strain evidence="2 3">DSM 40477</strain>
    </source>
</reference>
<dbReference type="Gene3D" id="3.20.20.140">
    <property type="entry name" value="Metal-dependent hydrolases"/>
    <property type="match status" value="1"/>
</dbReference>
<dbReference type="Pfam" id="PF07969">
    <property type="entry name" value="Amidohydro_3"/>
    <property type="match status" value="1"/>
</dbReference>
<dbReference type="InterPro" id="IPR033932">
    <property type="entry name" value="YtcJ-like"/>
</dbReference>
<evidence type="ECO:0000313" key="2">
    <source>
        <dbReference type="EMBL" id="MCP2257514.1"/>
    </source>
</evidence>
<dbReference type="CDD" id="cd01300">
    <property type="entry name" value="YtcJ_like"/>
    <property type="match status" value="1"/>
</dbReference>
<comment type="caution">
    <text evidence="2">The sequence shown here is derived from an EMBL/GenBank/DDBJ whole genome shotgun (WGS) entry which is preliminary data.</text>
</comment>
<dbReference type="Proteomes" id="UP001205311">
    <property type="component" value="Unassembled WGS sequence"/>
</dbReference>
<evidence type="ECO:0000259" key="1">
    <source>
        <dbReference type="Pfam" id="PF07969"/>
    </source>
</evidence>
<dbReference type="InterPro" id="IPR011059">
    <property type="entry name" value="Metal-dep_hydrolase_composite"/>
</dbReference>
<dbReference type="Gene3D" id="2.30.40.10">
    <property type="entry name" value="Urease, subunit C, domain 1"/>
    <property type="match status" value="1"/>
</dbReference>
<accession>A0ABT1HPR3</accession>
<dbReference type="PANTHER" id="PTHR22642">
    <property type="entry name" value="IMIDAZOLONEPROPIONASE"/>
    <property type="match status" value="1"/>
</dbReference>
<keyword evidence="3" id="KW-1185">Reference proteome</keyword>
<protein>
    <recommendedName>
        <fullName evidence="1">Amidohydrolase 3 domain-containing protein</fullName>
    </recommendedName>
</protein>
<dbReference type="InterPro" id="IPR013108">
    <property type="entry name" value="Amidohydro_3"/>
</dbReference>